<accession>A0ABV0TPA0</accession>
<name>A0ABV0TPA0_9TELE</name>
<evidence type="ECO:0000313" key="2">
    <source>
        <dbReference type="EMBL" id="MEQ2234311.1"/>
    </source>
</evidence>
<organism evidence="2 3">
    <name type="scientific">Ilyodon furcidens</name>
    <name type="common">goldbreast splitfin</name>
    <dbReference type="NCBI Taxonomy" id="33524"/>
    <lineage>
        <taxon>Eukaryota</taxon>
        <taxon>Metazoa</taxon>
        <taxon>Chordata</taxon>
        <taxon>Craniata</taxon>
        <taxon>Vertebrata</taxon>
        <taxon>Euteleostomi</taxon>
        <taxon>Actinopterygii</taxon>
        <taxon>Neopterygii</taxon>
        <taxon>Teleostei</taxon>
        <taxon>Neoteleostei</taxon>
        <taxon>Acanthomorphata</taxon>
        <taxon>Ovalentaria</taxon>
        <taxon>Atherinomorphae</taxon>
        <taxon>Cyprinodontiformes</taxon>
        <taxon>Goodeidae</taxon>
        <taxon>Ilyodon</taxon>
    </lineage>
</organism>
<dbReference type="Proteomes" id="UP001482620">
    <property type="component" value="Unassembled WGS sequence"/>
</dbReference>
<sequence>MDGVKYGPILEENLLEAAEDWRLGWRFTFQQDNHPKHPQQLNSSMPSNMPNDRAPEPNAAPIPGLSWVSFGVLLGLPRLKLSEQVAWRSNPLLGLSPYQLLWIADAHPVGLGRF</sequence>
<feature type="compositionally biased region" description="Polar residues" evidence="1">
    <location>
        <begin position="39"/>
        <end position="50"/>
    </location>
</feature>
<feature type="region of interest" description="Disordered" evidence="1">
    <location>
        <begin position="31"/>
        <end position="58"/>
    </location>
</feature>
<dbReference type="EMBL" id="JAHRIQ010039342">
    <property type="protein sequence ID" value="MEQ2234311.1"/>
    <property type="molecule type" value="Genomic_DNA"/>
</dbReference>
<proteinExistence type="predicted"/>
<comment type="caution">
    <text evidence="2">The sequence shown here is derived from an EMBL/GenBank/DDBJ whole genome shotgun (WGS) entry which is preliminary data.</text>
</comment>
<protein>
    <submittedName>
        <fullName evidence="2">Uncharacterized protein</fullName>
    </submittedName>
</protein>
<evidence type="ECO:0000256" key="1">
    <source>
        <dbReference type="SAM" id="MobiDB-lite"/>
    </source>
</evidence>
<reference evidence="2 3" key="1">
    <citation type="submission" date="2021-06" db="EMBL/GenBank/DDBJ databases">
        <authorList>
            <person name="Palmer J.M."/>
        </authorList>
    </citation>
    <scope>NUCLEOTIDE SEQUENCE [LARGE SCALE GENOMIC DNA]</scope>
    <source>
        <strain evidence="3">if_2019</strain>
        <tissue evidence="2">Muscle</tissue>
    </source>
</reference>
<evidence type="ECO:0000313" key="3">
    <source>
        <dbReference type="Proteomes" id="UP001482620"/>
    </source>
</evidence>
<keyword evidence="3" id="KW-1185">Reference proteome</keyword>
<gene>
    <name evidence="2" type="ORF">ILYODFUR_030617</name>
</gene>